<protein>
    <submittedName>
        <fullName evidence="3">Transcriptional regulator</fullName>
    </submittedName>
</protein>
<reference evidence="2 5" key="2">
    <citation type="submission" date="2021-05" db="EMBL/GenBank/DDBJ databases">
        <title>Molecular characterization for Shewanella algae harboring chromosomal blaOXA-55-like strains isolated from clinical and environment sample.</title>
        <authorList>
            <person name="Ohama Y."/>
            <person name="Aoki K."/>
            <person name="Harada S."/>
            <person name="Moriya K."/>
            <person name="Ishii Y."/>
            <person name="Tateda K."/>
        </authorList>
    </citation>
    <scope>NUCLEOTIDE SEQUENCE [LARGE SCALE GENOMIC DNA]</scope>
    <source>
        <strain evidence="2 5">MBTL60-118</strain>
    </source>
</reference>
<dbReference type="SUPFAM" id="SSF54427">
    <property type="entry name" value="NTF2-like"/>
    <property type="match status" value="1"/>
</dbReference>
<dbReference type="Pfam" id="PF12680">
    <property type="entry name" value="SnoaL_2"/>
    <property type="match status" value="1"/>
</dbReference>
<dbReference type="EMBL" id="BPEU01000023">
    <property type="protein sequence ID" value="GIU43751.1"/>
    <property type="molecule type" value="Genomic_DNA"/>
</dbReference>
<dbReference type="Proteomes" id="UP000773469">
    <property type="component" value="Unassembled WGS sequence"/>
</dbReference>
<dbReference type="Gene3D" id="3.10.450.50">
    <property type="match status" value="1"/>
</dbReference>
<organism evidence="3 4">
    <name type="scientific">Shewanella colwelliana</name>
    <name type="common">Alteromonas colwelliana</name>
    <dbReference type="NCBI Taxonomy" id="23"/>
    <lineage>
        <taxon>Bacteria</taxon>
        <taxon>Pseudomonadati</taxon>
        <taxon>Pseudomonadota</taxon>
        <taxon>Gammaproteobacteria</taxon>
        <taxon>Alteromonadales</taxon>
        <taxon>Shewanellaceae</taxon>
        <taxon>Shewanella</taxon>
    </lineage>
</organism>
<feature type="domain" description="SnoaL-like" evidence="1">
    <location>
        <begin position="14"/>
        <end position="113"/>
    </location>
</feature>
<evidence type="ECO:0000313" key="3">
    <source>
        <dbReference type="EMBL" id="OEG73708.1"/>
    </source>
</evidence>
<reference evidence="3 4" key="1">
    <citation type="submission" date="2016-07" db="EMBL/GenBank/DDBJ databases">
        <title>Whole-genome of two Shewanella species isolated from a digestive organ of sea cucumber Apostichopus japonicus Selenka 1867.</title>
        <authorList>
            <person name="Hong H.-H."/>
            <person name="Choi H."/>
            <person name="Cheon S."/>
            <person name="Oh J.-S."/>
            <person name="Lee H.-G."/>
            <person name="Park C."/>
        </authorList>
    </citation>
    <scope>NUCLEOTIDE SEQUENCE [LARGE SCALE GENOMIC DNA]</scope>
    <source>
        <strain evidence="3 4">CSB03KR</strain>
    </source>
</reference>
<dbReference type="STRING" id="23.BEL05_00305"/>
<dbReference type="InterPro" id="IPR037401">
    <property type="entry name" value="SnoaL-like"/>
</dbReference>
<dbReference type="RefSeq" id="WP_069671291.1">
    <property type="nucleotide sequence ID" value="NZ_BPEU01000023.1"/>
</dbReference>
<dbReference type="AlphaFoldDB" id="A0A1E5IUE7"/>
<dbReference type="OrthoDB" id="1115105at2"/>
<dbReference type="Proteomes" id="UP000095230">
    <property type="component" value="Unassembled WGS sequence"/>
</dbReference>
<evidence type="ECO:0000313" key="2">
    <source>
        <dbReference type="EMBL" id="GIU43751.1"/>
    </source>
</evidence>
<evidence type="ECO:0000313" key="4">
    <source>
        <dbReference type="Proteomes" id="UP000095230"/>
    </source>
</evidence>
<keyword evidence="5" id="KW-1185">Reference proteome</keyword>
<name>A0A1E5IUE7_SHECO</name>
<evidence type="ECO:0000259" key="1">
    <source>
        <dbReference type="Pfam" id="PF12680"/>
    </source>
</evidence>
<dbReference type="EMBL" id="MCBT01000037">
    <property type="protein sequence ID" value="OEG73708.1"/>
    <property type="molecule type" value="Genomic_DNA"/>
</dbReference>
<evidence type="ECO:0000313" key="5">
    <source>
        <dbReference type="Proteomes" id="UP000773469"/>
    </source>
</evidence>
<proteinExistence type="predicted"/>
<accession>A0A1E5IUE7</accession>
<dbReference type="InterPro" id="IPR032710">
    <property type="entry name" value="NTF2-like_dom_sf"/>
</dbReference>
<sequence length="143" mass="16643">MAYPLWLQNFISVYSELGTDNLSSLEHIYHPQVEFLDPIHRVEGFEHLLAYFRQLYTQVSSCDFKIEEVIVADSQAAIYWTMTYRHKQLNGGEAITVEGHSRLKARDNKVIYHRDYIDIGAMLYEHIPLIGGVIKMIKRRAAN</sequence>
<gene>
    <name evidence="3" type="ORF">BEL05_00305</name>
    <name evidence="2" type="ORF">TUM3794_30160</name>
</gene>
<comment type="caution">
    <text evidence="3">The sequence shown here is derived from an EMBL/GenBank/DDBJ whole genome shotgun (WGS) entry which is preliminary data.</text>
</comment>